<dbReference type="AlphaFoldDB" id="A0A511RII0"/>
<feature type="domain" description="Penicillin-binding protein transpeptidase" evidence="10">
    <location>
        <begin position="253"/>
        <end position="571"/>
    </location>
</feature>
<dbReference type="InterPro" id="IPR036138">
    <property type="entry name" value="PBP_dimer_sf"/>
</dbReference>
<feature type="domain" description="Penicillin-binding protein dimerisation" evidence="11">
    <location>
        <begin position="47"/>
        <end position="202"/>
    </location>
</feature>
<evidence type="ECO:0000256" key="9">
    <source>
        <dbReference type="ARBA" id="ARBA00023316"/>
    </source>
</evidence>
<keyword evidence="5" id="KW-0133">Cell shape</keyword>
<accession>A0A511RII0</accession>
<dbReference type="Gene3D" id="3.40.710.10">
    <property type="entry name" value="DD-peptidase/beta-lactamase superfamily"/>
    <property type="match status" value="1"/>
</dbReference>
<dbReference type="RefSeq" id="WP_147146279.1">
    <property type="nucleotide sequence ID" value="NZ_BJXN01000005.1"/>
</dbReference>
<dbReference type="Pfam" id="PF00905">
    <property type="entry name" value="Transpeptidase"/>
    <property type="match status" value="1"/>
</dbReference>
<dbReference type="GO" id="GO:0071555">
    <property type="term" value="P:cell wall organization"/>
    <property type="evidence" value="ECO:0007669"/>
    <property type="project" value="UniProtKB-KW"/>
</dbReference>
<evidence type="ECO:0000256" key="1">
    <source>
        <dbReference type="ARBA" id="ARBA00004167"/>
    </source>
</evidence>
<evidence type="ECO:0000256" key="4">
    <source>
        <dbReference type="ARBA" id="ARBA00022692"/>
    </source>
</evidence>
<keyword evidence="3" id="KW-1003">Cell membrane</keyword>
<dbReference type="OrthoDB" id="9804124at2"/>
<dbReference type="EMBL" id="BJXN01000005">
    <property type="protein sequence ID" value="GEM89448.1"/>
    <property type="molecule type" value="Genomic_DNA"/>
</dbReference>
<proteinExistence type="predicted"/>
<gene>
    <name evidence="12" type="ORF">ODE01S_08820</name>
</gene>
<dbReference type="InterPro" id="IPR050515">
    <property type="entry name" value="Beta-lactam/transpept"/>
</dbReference>
<dbReference type="InterPro" id="IPR005311">
    <property type="entry name" value="PBP_dimer"/>
</dbReference>
<evidence type="ECO:0000256" key="6">
    <source>
        <dbReference type="ARBA" id="ARBA00022984"/>
    </source>
</evidence>
<dbReference type="GO" id="GO:0008360">
    <property type="term" value="P:regulation of cell shape"/>
    <property type="evidence" value="ECO:0007669"/>
    <property type="project" value="UniProtKB-KW"/>
</dbReference>
<comment type="subcellular location">
    <subcellularLocation>
        <location evidence="2">Cell membrane</location>
    </subcellularLocation>
    <subcellularLocation>
        <location evidence="1">Membrane</location>
        <topology evidence="1">Single-pass membrane protein</topology>
    </subcellularLocation>
</comment>
<dbReference type="InterPro" id="IPR001460">
    <property type="entry name" value="PCN-bd_Tpept"/>
</dbReference>
<dbReference type="SUPFAM" id="SSF56519">
    <property type="entry name" value="Penicillin binding protein dimerisation domain"/>
    <property type="match status" value="1"/>
</dbReference>
<keyword evidence="6" id="KW-0573">Peptidoglycan synthesis</keyword>
<dbReference type="Gene3D" id="3.90.1310.10">
    <property type="entry name" value="Penicillin-binding protein 2a (Domain 2)"/>
    <property type="match status" value="1"/>
</dbReference>
<dbReference type="GO" id="GO:0008658">
    <property type="term" value="F:penicillin binding"/>
    <property type="evidence" value="ECO:0007669"/>
    <property type="project" value="InterPro"/>
</dbReference>
<name>A0A511RII0_9DEIN</name>
<keyword evidence="9" id="KW-0961">Cell wall biogenesis/degradation</keyword>
<dbReference type="GO" id="GO:0009252">
    <property type="term" value="P:peptidoglycan biosynthetic process"/>
    <property type="evidence" value="ECO:0007669"/>
    <property type="project" value="UniProtKB-KW"/>
</dbReference>
<evidence type="ECO:0000256" key="5">
    <source>
        <dbReference type="ARBA" id="ARBA00022960"/>
    </source>
</evidence>
<evidence type="ECO:0000259" key="10">
    <source>
        <dbReference type="Pfam" id="PF00905"/>
    </source>
</evidence>
<reference evidence="12 13" key="1">
    <citation type="submission" date="2019-07" db="EMBL/GenBank/DDBJ databases">
        <title>Whole genome shotgun sequence of Oceanithermus desulfurans NBRC 100063.</title>
        <authorList>
            <person name="Hosoyama A."/>
            <person name="Uohara A."/>
            <person name="Ohji S."/>
            <person name="Ichikawa N."/>
        </authorList>
    </citation>
    <scope>NUCLEOTIDE SEQUENCE [LARGE SCALE GENOMIC DNA]</scope>
    <source>
        <strain evidence="12 13">NBRC 100063</strain>
    </source>
</reference>
<dbReference type="Pfam" id="PF03717">
    <property type="entry name" value="PBP_dimer"/>
    <property type="match status" value="1"/>
</dbReference>
<keyword evidence="4" id="KW-0812">Transmembrane</keyword>
<dbReference type="PANTHER" id="PTHR30627:SF2">
    <property type="entry name" value="PEPTIDOGLYCAN D,D-TRANSPEPTIDASE MRDA"/>
    <property type="match status" value="1"/>
</dbReference>
<dbReference type="InterPro" id="IPR012338">
    <property type="entry name" value="Beta-lactam/transpept-like"/>
</dbReference>
<evidence type="ECO:0000256" key="7">
    <source>
        <dbReference type="ARBA" id="ARBA00022989"/>
    </source>
</evidence>
<keyword evidence="7" id="KW-1133">Transmembrane helix</keyword>
<comment type="caution">
    <text evidence="12">The sequence shown here is derived from an EMBL/GenBank/DDBJ whole genome shotgun (WGS) entry which is preliminary data.</text>
</comment>
<evidence type="ECO:0000313" key="12">
    <source>
        <dbReference type="EMBL" id="GEM89448.1"/>
    </source>
</evidence>
<dbReference type="SUPFAM" id="SSF56601">
    <property type="entry name" value="beta-lactamase/transpeptidase-like"/>
    <property type="match status" value="1"/>
</dbReference>
<dbReference type="PANTHER" id="PTHR30627">
    <property type="entry name" value="PEPTIDOGLYCAN D,D-TRANSPEPTIDASE"/>
    <property type="match status" value="1"/>
</dbReference>
<protein>
    <submittedName>
        <fullName evidence="12">Penicillin-binding protein 2</fullName>
    </submittedName>
</protein>
<evidence type="ECO:0000313" key="13">
    <source>
        <dbReference type="Proteomes" id="UP000321827"/>
    </source>
</evidence>
<sequence>MPERVRLLLVLVYFVLLLLVGRLVQLQVFEHGKYATLAKGNHQRTETIPAPRGRIFDRNGTPIAANRIAVDLYYRGGPVRFASRILTILGLERLPEVPEGEEEVVLAANLPDKWVPTLAELTAGQPNLRLEERIERYYPNPIAGPVIGYVQGPTAADLKRGYERGDLVGRAGLEAALEETLRGRRGLKLVEVDVRGEVLREQVLAPPVPGRDVRLTLDLNLQRAAERALAEALADLNAGRKKLGLPPETVARGAIVAVDPTTGEVLAMATAPAYDPNLFTRRPTPASEIRALQNDPALPLLNRAVQAYTPGSTFKPVTASALLEAGLVGPATTFRCLPSIRFGGQTRRNWSPRDMGPMKVTDALAYSCNTWFYQAVIEAGPVETVEVIADRARALGLGAPTGLEIAEKRGLVPDKAWKRERFGEPWYPGETLSVAIGQGAVLATPVQVARMLALVATSGRTPPLHLVQGAGSAPARVRGRYWRVVQEGLRETVTEGTASFRLKDFPVPTAGKTGTAETPGKKAGYEHAWYMGYGPYPLDGSSPYPPLAVVAFFENAGEGSRVALPAVKKVMAAYWKVPAPVARAAGP</sequence>
<evidence type="ECO:0000256" key="3">
    <source>
        <dbReference type="ARBA" id="ARBA00022475"/>
    </source>
</evidence>
<dbReference type="Proteomes" id="UP000321827">
    <property type="component" value="Unassembled WGS sequence"/>
</dbReference>
<dbReference type="GO" id="GO:0071972">
    <property type="term" value="F:peptidoglycan L,D-transpeptidase activity"/>
    <property type="evidence" value="ECO:0007669"/>
    <property type="project" value="TreeGrafter"/>
</dbReference>
<evidence type="ECO:0000256" key="8">
    <source>
        <dbReference type="ARBA" id="ARBA00023136"/>
    </source>
</evidence>
<evidence type="ECO:0000259" key="11">
    <source>
        <dbReference type="Pfam" id="PF03717"/>
    </source>
</evidence>
<keyword evidence="8" id="KW-0472">Membrane</keyword>
<dbReference type="GO" id="GO:0005886">
    <property type="term" value="C:plasma membrane"/>
    <property type="evidence" value="ECO:0007669"/>
    <property type="project" value="UniProtKB-SubCell"/>
</dbReference>
<organism evidence="12 13">
    <name type="scientific">Oceanithermus desulfurans NBRC 100063</name>
    <dbReference type="NCBI Taxonomy" id="1227550"/>
    <lineage>
        <taxon>Bacteria</taxon>
        <taxon>Thermotogati</taxon>
        <taxon>Deinococcota</taxon>
        <taxon>Deinococci</taxon>
        <taxon>Thermales</taxon>
        <taxon>Thermaceae</taxon>
        <taxon>Oceanithermus</taxon>
    </lineage>
</organism>
<evidence type="ECO:0000256" key="2">
    <source>
        <dbReference type="ARBA" id="ARBA00004236"/>
    </source>
</evidence>